<evidence type="ECO:0000313" key="2">
    <source>
        <dbReference type="Proteomes" id="UP000586827"/>
    </source>
</evidence>
<dbReference type="EMBL" id="JABELX010000030">
    <property type="protein sequence ID" value="NNH75911.1"/>
    <property type="molecule type" value="Genomic_DNA"/>
</dbReference>
<dbReference type="RefSeq" id="WP_067529145.1">
    <property type="nucleotide sequence ID" value="NZ_JABELX010000030.1"/>
</dbReference>
<protein>
    <recommendedName>
        <fullName evidence="3">Calcium binding</fullName>
    </recommendedName>
</protein>
<organism evidence="1 2">
    <name type="scientific">Nocardia uniformis</name>
    <dbReference type="NCBI Taxonomy" id="53432"/>
    <lineage>
        <taxon>Bacteria</taxon>
        <taxon>Bacillati</taxon>
        <taxon>Actinomycetota</taxon>
        <taxon>Actinomycetes</taxon>
        <taxon>Mycobacteriales</taxon>
        <taxon>Nocardiaceae</taxon>
        <taxon>Nocardia</taxon>
    </lineage>
</organism>
<evidence type="ECO:0000313" key="1">
    <source>
        <dbReference type="EMBL" id="NNH75911.1"/>
    </source>
</evidence>
<keyword evidence="2" id="KW-1185">Reference proteome</keyword>
<comment type="caution">
    <text evidence="1">The sequence shown here is derived from an EMBL/GenBank/DDBJ whole genome shotgun (WGS) entry which is preliminary data.</text>
</comment>
<dbReference type="AlphaFoldDB" id="A0A849CKY2"/>
<dbReference type="InterPro" id="IPR020994">
    <property type="entry name" value="Uncharacterised_Ca-bd_CcbP"/>
</dbReference>
<proteinExistence type="predicted"/>
<evidence type="ECO:0008006" key="3">
    <source>
        <dbReference type="Google" id="ProtNLM"/>
    </source>
</evidence>
<dbReference type="Proteomes" id="UP000586827">
    <property type="component" value="Unassembled WGS sequence"/>
</dbReference>
<dbReference type="Pfam" id="PF11535">
    <property type="entry name" value="Calci_bind_CcbP"/>
    <property type="match status" value="1"/>
</dbReference>
<name>A0A849CKY2_9NOCA</name>
<reference evidence="1 2" key="1">
    <citation type="submission" date="2020-05" db="EMBL/GenBank/DDBJ databases">
        <title>MicrobeNet Type strains.</title>
        <authorList>
            <person name="Nicholson A.C."/>
        </authorList>
    </citation>
    <scope>NUCLEOTIDE SEQUENCE [LARGE SCALE GENOMIC DNA]</scope>
    <source>
        <strain evidence="1 2">JCM 3224</strain>
    </source>
</reference>
<sequence length="103" mass="11300">MGRLTKAQLEAMIEEDTVDAYDDEEQLVGFYTMIADNLDIPFETEVLGLRARVGSIDLLPGSGIVALCTHGRFRQAIGILDLPLPSPAPKGAEWIAAYRHWAS</sequence>
<accession>A0A849CKY2</accession>
<gene>
    <name evidence="1" type="ORF">HLB23_39695</name>
</gene>